<sequence>MPDPNENDQYESGLFDEDVEPSDGPIDDSPYRPTRIVSGGQTGVDRAGLDFAIESGIEHGGWCPKGRLAEDGSIPTRYQLTEHTSRKYPPRTAQNVIDSDATLILHERVLKGGTLLTREVCKRYRRPYFVVRIDTDELDEAKRWLKRVRPKTLNIAGSRSQSAPGIYDRALAVLRELLRE</sequence>
<evidence type="ECO:0000256" key="1">
    <source>
        <dbReference type="SAM" id="MobiDB-lite"/>
    </source>
</evidence>
<dbReference type="EMBL" id="SJPW01000001">
    <property type="protein sequence ID" value="TWU60713.1"/>
    <property type="molecule type" value="Genomic_DNA"/>
</dbReference>
<feature type="region of interest" description="Disordered" evidence="1">
    <location>
        <begin position="1"/>
        <end position="40"/>
    </location>
</feature>
<accession>A0A5C6FJE6</accession>
<evidence type="ECO:0000313" key="3">
    <source>
        <dbReference type="Proteomes" id="UP000318288"/>
    </source>
</evidence>
<dbReference type="InterPro" id="IPR024755">
    <property type="entry name" value="cpYpsA"/>
</dbReference>
<dbReference type="Gene3D" id="3.40.50.450">
    <property type="match status" value="1"/>
</dbReference>
<dbReference type="RefSeq" id="WP_246114261.1">
    <property type="nucleotide sequence ID" value="NZ_SJPW01000001.1"/>
</dbReference>
<dbReference type="AlphaFoldDB" id="A0A5C6FJE6"/>
<dbReference type="Proteomes" id="UP000318288">
    <property type="component" value="Unassembled WGS sequence"/>
</dbReference>
<dbReference type="SUPFAM" id="SSF102405">
    <property type="entry name" value="MCP/YpsA-like"/>
    <property type="match status" value="1"/>
</dbReference>
<feature type="compositionally biased region" description="Acidic residues" evidence="1">
    <location>
        <begin position="1"/>
        <end position="21"/>
    </location>
</feature>
<comment type="caution">
    <text evidence="2">The sequence shown here is derived from an EMBL/GenBank/DDBJ whole genome shotgun (WGS) entry which is preliminary data.</text>
</comment>
<protein>
    <submittedName>
        <fullName evidence="2">Putative molybdenum carrier</fullName>
    </submittedName>
</protein>
<reference evidence="2 3" key="1">
    <citation type="submission" date="2019-02" db="EMBL/GenBank/DDBJ databases">
        <title>Deep-cultivation of Planctomycetes and their phenomic and genomic characterization uncovers novel biology.</title>
        <authorList>
            <person name="Wiegand S."/>
            <person name="Jogler M."/>
            <person name="Boedeker C."/>
            <person name="Pinto D."/>
            <person name="Vollmers J."/>
            <person name="Rivas-Marin E."/>
            <person name="Kohn T."/>
            <person name="Peeters S.H."/>
            <person name="Heuer A."/>
            <person name="Rast P."/>
            <person name="Oberbeckmann S."/>
            <person name="Bunk B."/>
            <person name="Jeske O."/>
            <person name="Meyerdierks A."/>
            <person name="Storesund J.E."/>
            <person name="Kallscheuer N."/>
            <person name="Luecker S."/>
            <person name="Lage O.M."/>
            <person name="Pohl T."/>
            <person name="Merkel B.J."/>
            <person name="Hornburger P."/>
            <person name="Mueller R.-W."/>
            <person name="Bruemmer F."/>
            <person name="Labrenz M."/>
            <person name="Spormann A.M."/>
            <person name="Op Den Camp H."/>
            <person name="Overmann J."/>
            <person name="Amann R."/>
            <person name="Jetten M.S.M."/>
            <person name="Mascher T."/>
            <person name="Medema M.H."/>
            <person name="Devos D.P."/>
            <person name="Kaster A.-K."/>
            <person name="Ovreas L."/>
            <person name="Rohde M."/>
            <person name="Galperin M.Y."/>
            <person name="Jogler C."/>
        </authorList>
    </citation>
    <scope>NUCLEOTIDE SEQUENCE [LARGE SCALE GENOMIC DNA]</scope>
    <source>
        <strain evidence="2 3">Poly51</strain>
    </source>
</reference>
<keyword evidence="3" id="KW-1185">Reference proteome</keyword>
<organism evidence="2 3">
    <name type="scientific">Rubripirellula tenax</name>
    <dbReference type="NCBI Taxonomy" id="2528015"/>
    <lineage>
        <taxon>Bacteria</taxon>
        <taxon>Pseudomonadati</taxon>
        <taxon>Planctomycetota</taxon>
        <taxon>Planctomycetia</taxon>
        <taxon>Pirellulales</taxon>
        <taxon>Pirellulaceae</taxon>
        <taxon>Rubripirellula</taxon>
    </lineage>
</organism>
<dbReference type="Pfam" id="PF12694">
    <property type="entry name" value="cpYpsA"/>
    <property type="match status" value="1"/>
</dbReference>
<gene>
    <name evidence="2" type="ORF">Poly51_09940</name>
</gene>
<proteinExistence type="predicted"/>
<name>A0A5C6FJE6_9BACT</name>
<evidence type="ECO:0000313" key="2">
    <source>
        <dbReference type="EMBL" id="TWU60713.1"/>
    </source>
</evidence>